<organism evidence="1 2">
    <name type="scientific">Aeribacillus pallidus</name>
    <dbReference type="NCBI Taxonomy" id="33936"/>
    <lineage>
        <taxon>Bacteria</taxon>
        <taxon>Bacillati</taxon>
        <taxon>Bacillota</taxon>
        <taxon>Bacilli</taxon>
        <taxon>Bacillales</taxon>
        <taxon>Bacillaceae</taxon>
        <taxon>Aeribacillus</taxon>
    </lineage>
</organism>
<accession>A0A165X5M5</accession>
<evidence type="ECO:0000313" key="2">
    <source>
        <dbReference type="Proteomes" id="UP000076476"/>
    </source>
</evidence>
<keyword evidence="2" id="KW-1185">Reference proteome</keyword>
<reference evidence="1 2" key="1">
    <citation type="submission" date="2016-04" db="EMBL/GenBank/DDBJ databases">
        <title>Draft genome sequence of Aeribacillus pallidus 8m3 from petroleum reservoir.</title>
        <authorList>
            <person name="Poltaraus A.B."/>
            <person name="Nazina T.N."/>
            <person name="Tourova T.P."/>
            <person name="Malakho S.M."/>
            <person name="Korshunova A.V."/>
            <person name="Sokolova D.S."/>
        </authorList>
    </citation>
    <scope>NUCLEOTIDE SEQUENCE [LARGE SCALE GENOMIC DNA]</scope>
    <source>
        <strain evidence="1 2">8m3</strain>
    </source>
</reference>
<gene>
    <name evidence="1" type="ORF">AZI98_12820</name>
</gene>
<dbReference type="EMBL" id="LWBR01000037">
    <property type="protein sequence ID" value="KZN95661.1"/>
    <property type="molecule type" value="Genomic_DNA"/>
</dbReference>
<sequence>MECGQCSFEDWENGFKDKHAVFSDYCDAGQEIFDTYEEAKAEFERRKNDENENGVDVYLCKVIEEYHAK</sequence>
<dbReference type="Proteomes" id="UP000076476">
    <property type="component" value="Unassembled WGS sequence"/>
</dbReference>
<comment type="caution">
    <text evidence="1">The sequence shown here is derived from an EMBL/GenBank/DDBJ whole genome shotgun (WGS) entry which is preliminary data.</text>
</comment>
<dbReference type="STRING" id="33936.AZI98_12820"/>
<evidence type="ECO:0000313" key="1">
    <source>
        <dbReference type="EMBL" id="KZN95661.1"/>
    </source>
</evidence>
<proteinExistence type="predicted"/>
<name>A0A165X5M5_9BACI</name>
<protein>
    <submittedName>
        <fullName evidence="1">Uncharacterized protein</fullName>
    </submittedName>
</protein>
<dbReference type="AlphaFoldDB" id="A0A165X5M5"/>